<name>A0AAJ5W8S2_9SPHI</name>
<dbReference type="InterPro" id="IPR011042">
    <property type="entry name" value="6-blade_b-propeller_TolB-like"/>
</dbReference>
<evidence type="ECO:0000313" key="1">
    <source>
        <dbReference type="EMBL" id="WEK20019.1"/>
    </source>
</evidence>
<dbReference type="Gene3D" id="2.120.10.30">
    <property type="entry name" value="TolB, C-terminal domain"/>
    <property type="match status" value="1"/>
</dbReference>
<accession>A0AAJ5W8S2</accession>
<dbReference type="SUPFAM" id="SSF69304">
    <property type="entry name" value="Tricorn protease N-terminal domain"/>
    <property type="match status" value="1"/>
</dbReference>
<gene>
    <name evidence="1" type="ORF">P0Y49_02480</name>
</gene>
<reference evidence="1" key="1">
    <citation type="submission" date="2023-03" db="EMBL/GenBank/DDBJ databases">
        <title>Andean soil-derived lignocellulolytic bacterial consortium as a source of novel taxa and putative plastic-active enzymes.</title>
        <authorList>
            <person name="Diaz-Garcia L."/>
            <person name="Chuvochina M."/>
            <person name="Feuerriegel G."/>
            <person name="Bunk B."/>
            <person name="Sproer C."/>
            <person name="Streit W.R."/>
            <person name="Rodriguez L.M."/>
            <person name="Overmann J."/>
            <person name="Jimenez D.J."/>
        </authorList>
    </citation>
    <scope>NUCLEOTIDE SEQUENCE</scope>
    <source>
        <strain evidence="1">MAG 3858</strain>
    </source>
</reference>
<protein>
    <submittedName>
        <fullName evidence="1">Uncharacterized protein</fullName>
    </submittedName>
</protein>
<dbReference type="EMBL" id="CP119313">
    <property type="protein sequence ID" value="WEK20019.1"/>
    <property type="molecule type" value="Genomic_DNA"/>
</dbReference>
<proteinExistence type="predicted"/>
<dbReference type="Proteomes" id="UP001214530">
    <property type="component" value="Chromosome"/>
</dbReference>
<evidence type="ECO:0000313" key="2">
    <source>
        <dbReference type="Proteomes" id="UP001214530"/>
    </source>
</evidence>
<organism evidence="1 2">
    <name type="scientific">Candidatus Pedobacter colombiensis</name>
    <dbReference type="NCBI Taxonomy" id="3121371"/>
    <lineage>
        <taxon>Bacteria</taxon>
        <taxon>Pseudomonadati</taxon>
        <taxon>Bacteroidota</taxon>
        <taxon>Sphingobacteriia</taxon>
        <taxon>Sphingobacteriales</taxon>
        <taxon>Sphingobacteriaceae</taxon>
        <taxon>Pedobacter</taxon>
    </lineage>
</organism>
<dbReference type="AlphaFoldDB" id="A0AAJ5W8S2"/>
<sequence>MKKLLLSSAVLLLFSVSMLLFQISCKKEVSAQSNIYTLSPASTSKLGGIIVGNGLSVTSDGTLSVSSTSNSSRLNKIIYTKRPSNSSSNEFWSANYDGTNQKKINISLPTNLTLGDNVELSPDGLLLIFQVYDNKGKAHIYSCNVDGSNVKLIIDGSSSADEGVRLTGAY</sequence>